<accession>A0A937CKS4</accession>
<dbReference type="RefSeq" id="WP_201652264.1">
    <property type="nucleotide sequence ID" value="NZ_JAEQNC010000001.1"/>
</dbReference>
<dbReference type="Gene3D" id="3.30.450.20">
    <property type="entry name" value="PAS domain"/>
    <property type="match status" value="1"/>
</dbReference>
<dbReference type="InterPro" id="IPR029151">
    <property type="entry name" value="Sensor-like_sf"/>
</dbReference>
<feature type="domain" description="Double Cache" evidence="2">
    <location>
        <begin position="39"/>
        <end position="280"/>
    </location>
</feature>
<dbReference type="InterPro" id="IPR029150">
    <property type="entry name" value="dCache_3"/>
</dbReference>
<sequence>MSLERRLSLITSLIIALTLGIGGFIFYNDGRGSLAAGEKEQIEATGLVLTTTMSQAESLTVSHSELLAQDPAVIELMRTGDRTALQARMKPVFDSLKVDAGADVLHFHTADMKSFLRVWSPDDYGQDLSRIRPMILSANKHAKSQKGLEIGLSGLSLRAVSPIRSEGVVVGTVEVGVSLKTLMELAKSSTGADFAIFLDPQFIPDGKGGHGEKGAALQLGAATDSQLFDDLQSRGLVHLTRSAESSTTRLGDIQLGLLNRPLLDYSGKMIGTLIVAKDFTAIEAGFRATLVTVAVVAICGLLIAYGVLMVMLRALVFRPLEKLAADRLGGEVNNPAVCLSTYLRIRSIPLQEPLLANTSLTTDNEH</sequence>
<name>A0A937CKS4_9HYPH</name>
<protein>
    <recommendedName>
        <fullName evidence="2">Double Cache domain-containing protein</fullName>
    </recommendedName>
</protein>
<feature type="transmembrane region" description="Helical" evidence="1">
    <location>
        <begin position="7"/>
        <end position="27"/>
    </location>
</feature>
<dbReference type="AlphaFoldDB" id="A0A937CKS4"/>
<keyword evidence="1" id="KW-1133">Transmembrane helix</keyword>
<evidence type="ECO:0000313" key="4">
    <source>
        <dbReference type="Proteomes" id="UP000633219"/>
    </source>
</evidence>
<feature type="transmembrane region" description="Helical" evidence="1">
    <location>
        <begin position="290"/>
        <end position="312"/>
    </location>
</feature>
<comment type="caution">
    <text evidence="3">The sequence shown here is derived from an EMBL/GenBank/DDBJ whole genome shotgun (WGS) entry which is preliminary data.</text>
</comment>
<organism evidence="3 4">
    <name type="scientific">Rhizobium setariae</name>
    <dbReference type="NCBI Taxonomy" id="2801340"/>
    <lineage>
        <taxon>Bacteria</taxon>
        <taxon>Pseudomonadati</taxon>
        <taxon>Pseudomonadota</taxon>
        <taxon>Alphaproteobacteria</taxon>
        <taxon>Hyphomicrobiales</taxon>
        <taxon>Rhizobiaceae</taxon>
        <taxon>Rhizobium/Agrobacterium group</taxon>
        <taxon>Rhizobium</taxon>
    </lineage>
</organism>
<keyword evidence="4" id="KW-1185">Reference proteome</keyword>
<evidence type="ECO:0000256" key="1">
    <source>
        <dbReference type="SAM" id="Phobius"/>
    </source>
</evidence>
<reference evidence="3" key="1">
    <citation type="submission" date="2021-01" db="EMBL/GenBank/DDBJ databases">
        <title>Rhizobium sp. strain KVB221 16S ribosomal RNA gene Genome sequencing and assembly.</title>
        <authorList>
            <person name="Kang M."/>
        </authorList>
    </citation>
    <scope>NUCLEOTIDE SEQUENCE</scope>
    <source>
        <strain evidence="3">KVB221</strain>
    </source>
</reference>
<evidence type="ECO:0000313" key="3">
    <source>
        <dbReference type="EMBL" id="MBL0370791.1"/>
    </source>
</evidence>
<keyword evidence="1" id="KW-0472">Membrane</keyword>
<evidence type="ECO:0000259" key="2">
    <source>
        <dbReference type="Pfam" id="PF14827"/>
    </source>
</evidence>
<dbReference type="EMBL" id="JAEQNC010000001">
    <property type="protein sequence ID" value="MBL0370791.1"/>
    <property type="molecule type" value="Genomic_DNA"/>
</dbReference>
<proteinExistence type="predicted"/>
<gene>
    <name evidence="3" type="ORF">JJB09_02005</name>
</gene>
<dbReference type="Proteomes" id="UP000633219">
    <property type="component" value="Unassembled WGS sequence"/>
</dbReference>
<keyword evidence="1" id="KW-0812">Transmembrane</keyword>
<dbReference type="Pfam" id="PF14827">
    <property type="entry name" value="dCache_3"/>
    <property type="match status" value="1"/>
</dbReference>
<dbReference type="SUPFAM" id="SSF103190">
    <property type="entry name" value="Sensory domain-like"/>
    <property type="match status" value="1"/>
</dbReference>